<dbReference type="RefSeq" id="WP_092351540.1">
    <property type="nucleotide sequence ID" value="NZ_FOIN01000001.1"/>
</dbReference>
<reference evidence="2" key="1">
    <citation type="submission" date="2016-10" db="EMBL/GenBank/DDBJ databases">
        <authorList>
            <person name="Varghese N."/>
            <person name="Submissions S."/>
        </authorList>
    </citation>
    <scope>NUCLEOTIDE SEQUENCE [LARGE SCALE GENOMIC DNA]</scope>
    <source>
        <strain evidence="2">DSM 1551</strain>
    </source>
</reference>
<dbReference type="Proteomes" id="UP000198558">
    <property type="component" value="Unassembled WGS sequence"/>
</dbReference>
<gene>
    <name evidence="1" type="ORF">SAMN04489758_101184</name>
</gene>
<evidence type="ECO:0000313" key="1">
    <source>
        <dbReference type="EMBL" id="SET08039.1"/>
    </source>
</evidence>
<keyword evidence="2" id="KW-1185">Reference proteome</keyword>
<evidence type="ECO:0000313" key="2">
    <source>
        <dbReference type="Proteomes" id="UP000198558"/>
    </source>
</evidence>
<sequence length="78" mass="9349">MDNIKKLQEFVKSNESLKKENYKEETWNIFEKQLNEANKFLKDVDCEASRKYTELVKVFVNLRLKPNKDLLANLINKK</sequence>
<accession>A0A1I0BP11</accession>
<dbReference type="OrthoDB" id="179563at2"/>
<name>A0A1I0BP11_9FIRM</name>
<protein>
    <submittedName>
        <fullName evidence="1">Uncharacterized protein</fullName>
    </submittedName>
</protein>
<dbReference type="GeneID" id="78287227"/>
<proteinExistence type="predicted"/>
<organism evidence="1 2">
    <name type="scientific">Thomasclavelia cocleata</name>
    <dbReference type="NCBI Taxonomy" id="69824"/>
    <lineage>
        <taxon>Bacteria</taxon>
        <taxon>Bacillati</taxon>
        <taxon>Bacillota</taxon>
        <taxon>Erysipelotrichia</taxon>
        <taxon>Erysipelotrichales</taxon>
        <taxon>Coprobacillaceae</taxon>
        <taxon>Thomasclavelia</taxon>
    </lineage>
</organism>
<dbReference type="AlphaFoldDB" id="A0A1I0BP11"/>
<dbReference type="Gene3D" id="1.20.1270.70">
    <property type="entry name" value="Designed single chain three-helix bundle"/>
    <property type="match status" value="1"/>
</dbReference>
<dbReference type="EMBL" id="FOIN01000001">
    <property type="protein sequence ID" value="SET08039.1"/>
    <property type="molecule type" value="Genomic_DNA"/>
</dbReference>